<sequence length="160" mass="18226">MMPYHTFQVPFPRTCFEDGLQEAVFYRMIDKSPIVSCSNRRQPKMIDFFSSSKSFRSPNGRRGVRYFRKVWKTTDKKPAQKLQFALKSSSDNLVFFGGFMLCPSMDEAKHVKARKTLLGPESGYPAPSEKFLLQTKSSHGGAQYLGNRGILFSLFLTTTS</sequence>
<keyword evidence="2" id="KW-1185">Reference proteome</keyword>
<organism evidence="1 2">
    <name type="scientific">Arthrobotrys oligospora (strain ATCC 24927 / CBS 115.81 / DSM 1491)</name>
    <name type="common">Nematode-trapping fungus</name>
    <name type="synonym">Didymozoophaga oligospora</name>
    <dbReference type="NCBI Taxonomy" id="756982"/>
    <lineage>
        <taxon>Eukaryota</taxon>
        <taxon>Fungi</taxon>
        <taxon>Dikarya</taxon>
        <taxon>Ascomycota</taxon>
        <taxon>Pezizomycotina</taxon>
        <taxon>Orbiliomycetes</taxon>
        <taxon>Orbiliales</taxon>
        <taxon>Orbiliaceae</taxon>
        <taxon>Orbilia</taxon>
        <taxon>Orbilia oligospora</taxon>
    </lineage>
</organism>
<dbReference type="Proteomes" id="UP000008784">
    <property type="component" value="Unassembled WGS sequence"/>
</dbReference>
<dbReference type="GeneID" id="22897220"/>
<comment type="caution">
    <text evidence="1">The sequence shown here is derived from an EMBL/GenBank/DDBJ whole genome shotgun (WGS) entry which is preliminary data.</text>
</comment>
<dbReference type="EMBL" id="ADOT01000263">
    <property type="protein sequence ID" value="EGX45169.1"/>
    <property type="molecule type" value="Genomic_DNA"/>
</dbReference>
<dbReference type="AlphaFoldDB" id="G1XPA2"/>
<evidence type="ECO:0000313" key="1">
    <source>
        <dbReference type="EMBL" id="EGX45169.1"/>
    </source>
</evidence>
<reference evidence="1 2" key="1">
    <citation type="journal article" date="2011" name="PLoS Pathog.">
        <title>Genomic and proteomic analyses of the fungus Arthrobotrys oligospora provide insights into nematode-trap formation.</title>
        <authorList>
            <person name="Yang J."/>
            <person name="Wang L."/>
            <person name="Ji X."/>
            <person name="Feng Y."/>
            <person name="Li X."/>
            <person name="Zou C."/>
            <person name="Xu J."/>
            <person name="Ren Y."/>
            <person name="Mi Q."/>
            <person name="Wu J."/>
            <person name="Liu S."/>
            <person name="Liu Y."/>
            <person name="Huang X."/>
            <person name="Wang H."/>
            <person name="Niu X."/>
            <person name="Li J."/>
            <person name="Liang L."/>
            <person name="Luo Y."/>
            <person name="Ji K."/>
            <person name="Zhou W."/>
            <person name="Yu Z."/>
            <person name="Li G."/>
            <person name="Liu Y."/>
            <person name="Li L."/>
            <person name="Qiao M."/>
            <person name="Feng L."/>
            <person name="Zhang K.-Q."/>
        </authorList>
    </citation>
    <scope>NUCLEOTIDE SEQUENCE [LARGE SCALE GENOMIC DNA]</scope>
    <source>
        <strain evidence="2">ATCC 24927 / CBS 115.81 / DSM 1491</strain>
    </source>
</reference>
<evidence type="ECO:0000313" key="2">
    <source>
        <dbReference type="Proteomes" id="UP000008784"/>
    </source>
</evidence>
<accession>G1XPA2</accession>
<name>G1XPA2_ARTOA</name>
<proteinExistence type="predicted"/>
<dbReference type="HOGENOM" id="CLU_1651733_0_0_1"/>
<dbReference type="RefSeq" id="XP_011126314.1">
    <property type="nucleotide sequence ID" value="XM_011128012.1"/>
</dbReference>
<gene>
    <name evidence="1" type="ORF">AOL_s00173g270</name>
</gene>
<dbReference type="InParanoid" id="G1XPA2"/>
<protein>
    <submittedName>
        <fullName evidence="1">Uncharacterized protein</fullName>
    </submittedName>
</protein>